<dbReference type="Proteomes" id="UP000192343">
    <property type="component" value="Unassembled WGS sequence"/>
</dbReference>
<keyword evidence="1" id="KW-0732">Signal</keyword>
<feature type="domain" description="ABC-type glycine betaine transport system substrate-binding" evidence="2">
    <location>
        <begin position="32"/>
        <end position="305"/>
    </location>
</feature>
<evidence type="ECO:0000259" key="2">
    <source>
        <dbReference type="Pfam" id="PF04069"/>
    </source>
</evidence>
<protein>
    <submittedName>
        <fullName evidence="3">ABC transporter substrate-binding protein</fullName>
    </submittedName>
</protein>
<dbReference type="RefSeq" id="WP_083051687.1">
    <property type="nucleotide sequence ID" value="NZ_MWQY01000015.1"/>
</dbReference>
<feature type="chain" id="PRO_5012056122" evidence="1">
    <location>
        <begin position="20"/>
        <end position="311"/>
    </location>
</feature>
<evidence type="ECO:0000256" key="1">
    <source>
        <dbReference type="SAM" id="SignalP"/>
    </source>
</evidence>
<dbReference type="OrthoDB" id="9801163at2"/>
<keyword evidence="4" id="KW-1185">Reference proteome</keyword>
<dbReference type="GO" id="GO:0043190">
    <property type="term" value="C:ATP-binding cassette (ABC) transporter complex"/>
    <property type="evidence" value="ECO:0007669"/>
    <property type="project" value="InterPro"/>
</dbReference>
<dbReference type="AlphaFoldDB" id="A0A1Y1RWX0"/>
<comment type="caution">
    <text evidence="3">The sequence shown here is derived from an EMBL/GenBank/DDBJ whole genome shotgun (WGS) entry which is preliminary data.</text>
</comment>
<gene>
    <name evidence="3" type="ORF">B4O97_13850</name>
</gene>
<dbReference type="GO" id="GO:0022857">
    <property type="term" value="F:transmembrane transporter activity"/>
    <property type="evidence" value="ECO:0007669"/>
    <property type="project" value="InterPro"/>
</dbReference>
<dbReference type="Pfam" id="PF04069">
    <property type="entry name" value="OpuAC"/>
    <property type="match status" value="1"/>
</dbReference>
<evidence type="ECO:0000313" key="3">
    <source>
        <dbReference type="EMBL" id="ORC34158.1"/>
    </source>
</evidence>
<dbReference type="Gene3D" id="3.40.190.120">
    <property type="entry name" value="Osmoprotection protein (prox), domain 2"/>
    <property type="match status" value="1"/>
</dbReference>
<proteinExistence type="predicted"/>
<organism evidence="3 4">
    <name type="scientific">Marispirochaeta aestuarii</name>
    <dbReference type="NCBI Taxonomy" id="1963862"/>
    <lineage>
        <taxon>Bacteria</taxon>
        <taxon>Pseudomonadati</taxon>
        <taxon>Spirochaetota</taxon>
        <taxon>Spirochaetia</taxon>
        <taxon>Spirochaetales</taxon>
        <taxon>Spirochaetaceae</taxon>
        <taxon>Marispirochaeta</taxon>
    </lineage>
</organism>
<accession>A0A1Y1RWX0</accession>
<dbReference type="SUPFAM" id="SSF53850">
    <property type="entry name" value="Periplasmic binding protein-like II"/>
    <property type="match status" value="1"/>
</dbReference>
<name>A0A1Y1RWX0_9SPIO</name>
<feature type="signal peptide" evidence="1">
    <location>
        <begin position="1"/>
        <end position="19"/>
    </location>
</feature>
<dbReference type="Gene3D" id="3.40.190.10">
    <property type="entry name" value="Periplasmic binding protein-like II"/>
    <property type="match status" value="1"/>
</dbReference>
<dbReference type="EMBL" id="MWQY01000015">
    <property type="protein sequence ID" value="ORC34158.1"/>
    <property type="molecule type" value="Genomic_DNA"/>
</dbReference>
<sequence length="311" mass="33521">MKRLTALILITLAVNTVFPAGGSEESQTAKGPITVASKIDTEGALLGNMIMKVLDENGFAVDNRTEFGPTDVVRKAIIAGEIDIYPEYTGNGGFFFSDTPSDVWKDREAGYELVKKLDLEQNNLVWLQPAPANNTWAIAIRRDIAEPNKLKSLEDLADYINSGGKFKIAGSEEFATRPDALPAFEKAYGFSLSEDQMLILSGGNTATTEQAASRGTSGVNAAMAYGTDGQLAALGLVVMEDSRGVQPVYEPAPIIRKEVLDRYPEIADLLNPVFGKLDLVTLQKLNAKIAVEGMSAETVAEEWLADSGLLK</sequence>
<dbReference type="InterPro" id="IPR007210">
    <property type="entry name" value="ABC_Gly_betaine_transp_sub-bd"/>
</dbReference>
<dbReference type="CDD" id="cd13616">
    <property type="entry name" value="PBP2_OsmF"/>
    <property type="match status" value="1"/>
</dbReference>
<evidence type="ECO:0000313" key="4">
    <source>
        <dbReference type="Proteomes" id="UP000192343"/>
    </source>
</evidence>
<dbReference type="STRING" id="1963862.B4O97_13850"/>
<reference evidence="3 4" key="1">
    <citation type="submission" date="2017-03" db="EMBL/GenBank/DDBJ databases">
        <title>Draft Genome sequence of Marispirochaeta sp. strain JC444.</title>
        <authorList>
            <person name="Shivani Y."/>
            <person name="Subhash Y."/>
            <person name="Sasikala C."/>
            <person name="Ramana C."/>
        </authorList>
    </citation>
    <scope>NUCLEOTIDE SEQUENCE [LARGE SCALE GENOMIC DNA]</scope>
    <source>
        <strain evidence="3 4">JC444</strain>
    </source>
</reference>